<proteinExistence type="predicted"/>
<accession>A0A2P2Q0A5</accession>
<reference evidence="1" key="1">
    <citation type="submission" date="2018-02" db="EMBL/GenBank/DDBJ databases">
        <title>Rhizophora mucronata_Transcriptome.</title>
        <authorList>
            <person name="Meera S.P."/>
            <person name="Sreeshan A."/>
            <person name="Augustine A."/>
        </authorList>
    </citation>
    <scope>NUCLEOTIDE SEQUENCE</scope>
    <source>
        <tissue evidence="1">Leaf</tissue>
    </source>
</reference>
<organism evidence="1">
    <name type="scientific">Rhizophora mucronata</name>
    <name type="common">Asiatic mangrove</name>
    <dbReference type="NCBI Taxonomy" id="61149"/>
    <lineage>
        <taxon>Eukaryota</taxon>
        <taxon>Viridiplantae</taxon>
        <taxon>Streptophyta</taxon>
        <taxon>Embryophyta</taxon>
        <taxon>Tracheophyta</taxon>
        <taxon>Spermatophyta</taxon>
        <taxon>Magnoliopsida</taxon>
        <taxon>eudicotyledons</taxon>
        <taxon>Gunneridae</taxon>
        <taxon>Pentapetalae</taxon>
        <taxon>rosids</taxon>
        <taxon>fabids</taxon>
        <taxon>Malpighiales</taxon>
        <taxon>Rhizophoraceae</taxon>
        <taxon>Rhizophora</taxon>
    </lineage>
</organism>
<sequence>MDFPSCFLQIFYPCN</sequence>
<protein>
    <submittedName>
        <fullName evidence="1">Uncharacterized protein</fullName>
    </submittedName>
</protein>
<evidence type="ECO:0000313" key="1">
    <source>
        <dbReference type="EMBL" id="MBX60392.1"/>
    </source>
</evidence>
<name>A0A2P2Q0A5_RHIMU</name>
<dbReference type="EMBL" id="GGEC01079908">
    <property type="protein sequence ID" value="MBX60392.1"/>
    <property type="molecule type" value="Transcribed_RNA"/>
</dbReference>